<gene>
    <name evidence="2" type="ORF">M9458_030005</name>
</gene>
<dbReference type="EMBL" id="JAMKFB020000015">
    <property type="protein sequence ID" value="KAL0174037.1"/>
    <property type="molecule type" value="Genomic_DNA"/>
</dbReference>
<dbReference type="AlphaFoldDB" id="A0ABD0PJF8"/>
<comment type="caution">
    <text evidence="2">The sequence shown here is derived from an EMBL/GenBank/DDBJ whole genome shotgun (WGS) entry which is preliminary data.</text>
</comment>
<evidence type="ECO:0000313" key="3">
    <source>
        <dbReference type="Proteomes" id="UP001529510"/>
    </source>
</evidence>
<accession>A0ABD0PJF8</accession>
<feature type="region of interest" description="Disordered" evidence="1">
    <location>
        <begin position="13"/>
        <end position="54"/>
    </location>
</feature>
<keyword evidence="3" id="KW-1185">Reference proteome</keyword>
<reference evidence="2 3" key="1">
    <citation type="submission" date="2024-05" db="EMBL/GenBank/DDBJ databases">
        <title>Genome sequencing and assembly of Indian major carp, Cirrhinus mrigala (Hamilton, 1822).</title>
        <authorList>
            <person name="Mohindra V."/>
            <person name="Chowdhury L.M."/>
            <person name="Lal K."/>
            <person name="Jena J.K."/>
        </authorList>
    </citation>
    <scope>NUCLEOTIDE SEQUENCE [LARGE SCALE GENOMIC DNA]</scope>
    <source>
        <strain evidence="2">CM1030</strain>
        <tissue evidence="2">Blood</tissue>
    </source>
</reference>
<proteinExistence type="predicted"/>
<dbReference type="Proteomes" id="UP001529510">
    <property type="component" value="Unassembled WGS sequence"/>
</dbReference>
<organism evidence="2 3">
    <name type="scientific">Cirrhinus mrigala</name>
    <name type="common">Mrigala</name>
    <dbReference type="NCBI Taxonomy" id="683832"/>
    <lineage>
        <taxon>Eukaryota</taxon>
        <taxon>Metazoa</taxon>
        <taxon>Chordata</taxon>
        <taxon>Craniata</taxon>
        <taxon>Vertebrata</taxon>
        <taxon>Euteleostomi</taxon>
        <taxon>Actinopterygii</taxon>
        <taxon>Neopterygii</taxon>
        <taxon>Teleostei</taxon>
        <taxon>Ostariophysi</taxon>
        <taxon>Cypriniformes</taxon>
        <taxon>Cyprinidae</taxon>
        <taxon>Labeoninae</taxon>
        <taxon>Labeonini</taxon>
        <taxon>Cirrhinus</taxon>
    </lineage>
</organism>
<sequence length="54" mass="5836">EAIIWCLESVYPQTTAQPDPEPSQPSPRCVEPKPGLAATDEPSPYGVTELRIAV</sequence>
<protein>
    <submittedName>
        <fullName evidence="2">Uncharacterized protein</fullName>
    </submittedName>
</protein>
<evidence type="ECO:0000313" key="2">
    <source>
        <dbReference type="EMBL" id="KAL0174037.1"/>
    </source>
</evidence>
<feature type="non-terminal residue" evidence="2">
    <location>
        <position position="54"/>
    </location>
</feature>
<feature type="non-terminal residue" evidence="2">
    <location>
        <position position="1"/>
    </location>
</feature>
<name>A0ABD0PJF8_CIRMR</name>
<evidence type="ECO:0000256" key="1">
    <source>
        <dbReference type="SAM" id="MobiDB-lite"/>
    </source>
</evidence>